<dbReference type="PANTHER" id="PTHR23257:SF958">
    <property type="entry name" value="SERINE_THREONINE-PROTEIN KINASE WNK4"/>
    <property type="match status" value="1"/>
</dbReference>
<feature type="compositionally biased region" description="Low complexity" evidence="1">
    <location>
        <begin position="307"/>
        <end position="316"/>
    </location>
</feature>
<proteinExistence type="predicted"/>
<feature type="compositionally biased region" description="Polar residues" evidence="1">
    <location>
        <begin position="49"/>
        <end position="62"/>
    </location>
</feature>
<evidence type="ECO:0000259" key="2">
    <source>
        <dbReference type="PROSITE" id="PS50011"/>
    </source>
</evidence>
<dbReference type="PROSITE" id="PS50011">
    <property type="entry name" value="PROTEIN_KINASE_DOM"/>
    <property type="match status" value="1"/>
</dbReference>
<dbReference type="SUPFAM" id="SSF56112">
    <property type="entry name" value="Protein kinase-like (PK-like)"/>
    <property type="match status" value="1"/>
</dbReference>
<dbReference type="AlphaFoldDB" id="A0A9N8EL50"/>
<dbReference type="GO" id="GO:0005737">
    <property type="term" value="C:cytoplasm"/>
    <property type="evidence" value="ECO:0007669"/>
    <property type="project" value="TreeGrafter"/>
</dbReference>
<keyword evidence="3" id="KW-0808">Transferase</keyword>
<keyword evidence="3" id="KW-0418">Kinase</keyword>
<dbReference type="Proteomes" id="UP001153069">
    <property type="component" value="Unassembled WGS sequence"/>
</dbReference>
<dbReference type="GO" id="GO:0004672">
    <property type="term" value="F:protein kinase activity"/>
    <property type="evidence" value="ECO:0007669"/>
    <property type="project" value="InterPro"/>
</dbReference>
<dbReference type="GO" id="GO:0005524">
    <property type="term" value="F:ATP binding"/>
    <property type="evidence" value="ECO:0007669"/>
    <property type="project" value="InterPro"/>
</dbReference>
<dbReference type="InterPro" id="IPR011009">
    <property type="entry name" value="Kinase-like_dom_sf"/>
</dbReference>
<evidence type="ECO:0000313" key="3">
    <source>
        <dbReference type="EMBL" id="CAB9523067.1"/>
    </source>
</evidence>
<accession>A0A9N8EL50</accession>
<protein>
    <submittedName>
        <fullName evidence="3">MAP kinase-activated protein kinase 2</fullName>
    </submittedName>
</protein>
<dbReference type="EMBL" id="CAICTM010001370">
    <property type="protein sequence ID" value="CAB9523067.1"/>
    <property type="molecule type" value="Genomic_DNA"/>
</dbReference>
<feature type="region of interest" description="Disordered" evidence="1">
    <location>
        <begin position="1"/>
        <end position="118"/>
    </location>
</feature>
<dbReference type="OrthoDB" id="4062651at2759"/>
<reference evidence="3" key="1">
    <citation type="submission" date="2020-06" db="EMBL/GenBank/DDBJ databases">
        <authorList>
            <consortium name="Plant Systems Biology data submission"/>
        </authorList>
    </citation>
    <scope>NUCLEOTIDE SEQUENCE</scope>
    <source>
        <strain evidence="3">D6</strain>
    </source>
</reference>
<feature type="domain" description="Protein kinase" evidence="2">
    <location>
        <begin position="255"/>
        <end position="626"/>
    </location>
</feature>
<evidence type="ECO:0000256" key="1">
    <source>
        <dbReference type="SAM" id="MobiDB-lite"/>
    </source>
</evidence>
<feature type="region of interest" description="Disordered" evidence="1">
    <location>
        <begin position="161"/>
        <end position="203"/>
    </location>
</feature>
<dbReference type="SMART" id="SM00220">
    <property type="entry name" value="S_TKc"/>
    <property type="match status" value="1"/>
</dbReference>
<evidence type="ECO:0000313" key="4">
    <source>
        <dbReference type="Proteomes" id="UP001153069"/>
    </source>
</evidence>
<gene>
    <name evidence="3" type="ORF">SEMRO_1372_G267200.1</name>
</gene>
<feature type="compositionally biased region" description="Polar residues" evidence="1">
    <location>
        <begin position="221"/>
        <end position="262"/>
    </location>
</feature>
<comment type="caution">
    <text evidence="3">The sequence shown here is derived from an EMBL/GenBank/DDBJ whole genome shotgun (WGS) entry which is preliminary data.</text>
</comment>
<feature type="compositionally biased region" description="Polar residues" evidence="1">
    <location>
        <begin position="16"/>
        <end position="34"/>
    </location>
</feature>
<feature type="region of interest" description="Disordered" evidence="1">
    <location>
        <begin position="221"/>
        <end position="318"/>
    </location>
</feature>
<dbReference type="Pfam" id="PF00069">
    <property type="entry name" value="Pkinase"/>
    <property type="match status" value="1"/>
</dbReference>
<keyword evidence="4" id="KW-1185">Reference proteome</keyword>
<dbReference type="GO" id="GO:0007165">
    <property type="term" value="P:signal transduction"/>
    <property type="evidence" value="ECO:0007669"/>
    <property type="project" value="TreeGrafter"/>
</dbReference>
<dbReference type="InterPro" id="IPR000719">
    <property type="entry name" value="Prot_kinase_dom"/>
</dbReference>
<feature type="compositionally biased region" description="Polar residues" evidence="1">
    <location>
        <begin position="287"/>
        <end position="298"/>
    </location>
</feature>
<dbReference type="InterPro" id="IPR050167">
    <property type="entry name" value="Ser_Thr_protein_kinase"/>
</dbReference>
<dbReference type="Gene3D" id="1.10.510.10">
    <property type="entry name" value="Transferase(Phosphotransferase) domain 1"/>
    <property type="match status" value="1"/>
</dbReference>
<sequence length="643" mass="70925">MSNATDSTDDIGNGISKLNVNTNVSDHTAVTTPLQDEHEASGVGGPSVVTPTKDSKSLSASTDVPAAATPSASDNGTPVTAAVDNANATPSAPDNATPVKTGDATPAPKAEVKRKTSRKLQNVDLVLGDWVAEGGFCSIYEVTSIQDIDSKEWLLESIKPDDSSKRNKRHLKSRTLSGLTGPLSPHKKNHNRGQSTSALVEAPLPPLMKSVQLSVTRSFNITKSGDSAPMTSSSERLDTDNSSQLDNASSRSFGMRKSSASGRATKPSAMAAVFRRSTTHDGISHHAASTPTNNNVNPSFLRESPSRSDNNNNSNNQAGGPSFVLKCLKNPVLQNPQVLDLGLKDMKIEIQMLQRLRHPNIIGLRAYGTMVLDYDTNNNGTPTTKQPRVLKRAPTAYPFLVLDRLGCTLDDKFKFWESKHLQKSTLVGKLVTHRHHSKATFCGHERWKVLCDMTSALAYLHKYRIIYRDVKPENVAFDQNTGTLKLLDFGLAKDLKHVPPTPSGLYRLTGLTGSARYMAPEVAREDEYNETCDVYGLAIVMWQVMALETPYSKFNVSKMFKFVYDCPHVRPPLDEWKHHSDHQQHGLASPTHQLTEDLEWFTKMLSRMWSPLVENRPSMKEVHMVLRNKLEQYEKAASLAEHH</sequence>
<dbReference type="PANTHER" id="PTHR23257">
    <property type="entry name" value="SERINE-THREONINE PROTEIN KINASE"/>
    <property type="match status" value="1"/>
</dbReference>
<organism evidence="3 4">
    <name type="scientific">Seminavis robusta</name>
    <dbReference type="NCBI Taxonomy" id="568900"/>
    <lineage>
        <taxon>Eukaryota</taxon>
        <taxon>Sar</taxon>
        <taxon>Stramenopiles</taxon>
        <taxon>Ochrophyta</taxon>
        <taxon>Bacillariophyta</taxon>
        <taxon>Bacillariophyceae</taxon>
        <taxon>Bacillariophycidae</taxon>
        <taxon>Naviculales</taxon>
        <taxon>Naviculaceae</taxon>
        <taxon>Seminavis</taxon>
    </lineage>
</organism>
<name>A0A9N8EL50_9STRA</name>